<comment type="similarity">
    <text evidence="2">Belongs to the CLASP family.</text>
</comment>
<dbReference type="InterPro" id="IPR024395">
    <property type="entry name" value="CLASP_N_dom"/>
</dbReference>
<dbReference type="Gene3D" id="1.25.10.10">
    <property type="entry name" value="Leucine-rich Repeat Variant"/>
    <property type="match status" value="1"/>
</dbReference>
<accession>G0W4F5</accession>
<feature type="region of interest" description="Disordered" evidence="7">
    <location>
        <begin position="737"/>
        <end position="789"/>
    </location>
</feature>
<keyword evidence="10" id="KW-1185">Reference proteome</keyword>
<dbReference type="Pfam" id="PF12348">
    <property type="entry name" value="CLASP_N"/>
    <property type="match status" value="1"/>
</dbReference>
<feature type="compositionally biased region" description="Polar residues" evidence="7">
    <location>
        <begin position="712"/>
        <end position="721"/>
    </location>
</feature>
<dbReference type="PANTHER" id="PTHR21567:SF9">
    <property type="entry name" value="CLIP-ASSOCIATING PROTEIN"/>
    <property type="match status" value="1"/>
</dbReference>
<dbReference type="GO" id="GO:0005827">
    <property type="term" value="C:polar microtubule"/>
    <property type="evidence" value="ECO:0007669"/>
    <property type="project" value="EnsemblFungi"/>
</dbReference>
<dbReference type="EMBL" id="HE580267">
    <property type="protein sequence ID" value="CCD22693.1"/>
    <property type="molecule type" value="Genomic_DNA"/>
</dbReference>
<evidence type="ECO:0000256" key="7">
    <source>
        <dbReference type="SAM" id="MobiDB-lite"/>
    </source>
</evidence>
<dbReference type="GO" id="GO:0008017">
    <property type="term" value="F:microtubule binding"/>
    <property type="evidence" value="ECO:0007669"/>
    <property type="project" value="EnsemblFungi"/>
</dbReference>
<dbReference type="GO" id="GO:0000776">
    <property type="term" value="C:kinetochore"/>
    <property type="evidence" value="ECO:0007669"/>
    <property type="project" value="EnsemblFungi"/>
</dbReference>
<protein>
    <recommendedName>
        <fullName evidence="3">Protein STU1</fullName>
    </recommendedName>
</protein>
<organism evidence="9 10">
    <name type="scientific">Naumovozyma dairenensis (strain ATCC 10597 / BCRC 20456 / CBS 421 / NBRC 0211 / NRRL Y-12639)</name>
    <name type="common">Saccharomyces dairenensis</name>
    <dbReference type="NCBI Taxonomy" id="1071378"/>
    <lineage>
        <taxon>Eukaryota</taxon>
        <taxon>Fungi</taxon>
        <taxon>Dikarya</taxon>
        <taxon>Ascomycota</taxon>
        <taxon>Saccharomycotina</taxon>
        <taxon>Saccharomycetes</taxon>
        <taxon>Saccharomycetales</taxon>
        <taxon>Saccharomycetaceae</taxon>
        <taxon>Naumovozyma</taxon>
    </lineage>
</organism>
<dbReference type="GO" id="GO:0005881">
    <property type="term" value="C:cytoplasmic microtubule"/>
    <property type="evidence" value="ECO:0007669"/>
    <property type="project" value="TreeGrafter"/>
</dbReference>
<evidence type="ECO:0000256" key="6">
    <source>
        <dbReference type="ARBA" id="ARBA00022776"/>
    </source>
</evidence>
<dbReference type="GO" id="GO:1990023">
    <property type="term" value="C:mitotic spindle midzone"/>
    <property type="evidence" value="ECO:0007669"/>
    <property type="project" value="EnsemblFungi"/>
</dbReference>
<evidence type="ECO:0000256" key="5">
    <source>
        <dbReference type="ARBA" id="ARBA00022701"/>
    </source>
</evidence>
<dbReference type="GO" id="GO:0090307">
    <property type="term" value="P:mitotic spindle assembly"/>
    <property type="evidence" value="ECO:0007669"/>
    <property type="project" value="EnsemblFungi"/>
</dbReference>
<evidence type="ECO:0000256" key="2">
    <source>
        <dbReference type="ARBA" id="ARBA00009549"/>
    </source>
</evidence>
<evidence type="ECO:0000256" key="1">
    <source>
        <dbReference type="ARBA" id="ARBA00004186"/>
    </source>
</evidence>
<feature type="compositionally biased region" description="Polar residues" evidence="7">
    <location>
        <begin position="1"/>
        <end position="11"/>
    </location>
</feature>
<feature type="compositionally biased region" description="Polar residues" evidence="7">
    <location>
        <begin position="671"/>
        <end position="691"/>
    </location>
</feature>
<feature type="compositionally biased region" description="Polar residues" evidence="7">
    <location>
        <begin position="769"/>
        <end position="789"/>
    </location>
</feature>
<dbReference type="Proteomes" id="UP000000689">
    <property type="component" value="Chromosome 1"/>
</dbReference>
<feature type="domain" description="CLASP N-terminal" evidence="8">
    <location>
        <begin position="358"/>
        <end position="610"/>
    </location>
</feature>
<keyword evidence="6" id="KW-0131">Cell cycle</keyword>
<dbReference type="InterPro" id="IPR011989">
    <property type="entry name" value="ARM-like"/>
</dbReference>
<dbReference type="GO" id="GO:0051301">
    <property type="term" value="P:cell division"/>
    <property type="evidence" value="ECO:0007669"/>
    <property type="project" value="UniProtKB-KW"/>
</dbReference>
<evidence type="ECO:0000256" key="3">
    <source>
        <dbReference type="ARBA" id="ARBA00016012"/>
    </source>
</evidence>
<keyword evidence="5" id="KW-0493">Microtubule</keyword>
<feature type="compositionally biased region" description="Polar residues" evidence="7">
    <location>
        <begin position="622"/>
        <end position="634"/>
    </location>
</feature>
<keyword evidence="4" id="KW-0132">Cell division</keyword>
<name>G0W4F5_NAUDC</name>
<dbReference type="OrthoDB" id="46159at2759"/>
<dbReference type="GO" id="GO:0043515">
    <property type="term" value="F:kinetochore binding"/>
    <property type="evidence" value="ECO:0007669"/>
    <property type="project" value="EnsemblFungi"/>
</dbReference>
<dbReference type="eggNOG" id="ENOG502QT5T">
    <property type="taxonomic scope" value="Eukaryota"/>
</dbReference>
<sequence>MSSINNGYTLPNTSTSTTSKSNSAASFEKLYTLLIENPTEITSIDEKLSLLTQFKGHVKKELVNIPSIPSYFKTLLELPKLYPNVINLITLSHSSLCYLIKRVAVQSPSNFNRLTVDKLINYFIVELPNIIINNNNNSLEQKFWLLSIKSLETIYLVTPLFLEDRLQKLLTNYHDNDKSISSSPIGAFINSDNIKLILLTIDELIKINLKNNKNPIFTLQIFIPYFVKILNVNNNRDIRTIAELINDILKKYLNDSLIYDFAHQISDNNEEIKSIFIREKLNINEKIIPSSKSISIKSNNSNNNNDITADDSTFDKDYEFDLLLKEYKPPTFSSSFTNNTSSNTNSVISSYYNSMDQLQSDLNQLLIPFENPKETEQNWKLRQSNVIEMKNRIFNSKNSLLFQSDSQSQPDNLMTLVSILKELNFFDQITKSALSLRTSLSLNTCQLIKDILILLNDTYLTQQMLDQIFNILRNLITSTKKISSQFASHCLIVMIMNLNHFHNKFFQNSFALINEKSIFPRVISSILLRLILIKYNDNGDDNINHDDNKSKLGNNMVYIEEWLKKGITDTQTIVRESMRLTFWYYYKSFPSDAKKLLNNSFSIQLKKSIELSIPSHLNIDYSTPSNSRIPSKSKLSQHENIRRRRSSINNNNNNNNTNAPKSYPSYAKPTMASTLSTMNSQRSSKIRSTSEILLRDHTKNNNDRNSIEHNYGSINNGGTHNRPNKRTVSAVVTMTTTATTTTQEPSSNQLPPSKKRLLSSASSSGASSMVTSPKGSNTETNTNNNYKIDTSNHLDLTGDLSNNHSNTLLKKYMNNNTNDKQQSKKNEDSHKDSGTLQQICDRFRTSNSSDEPLQLLQNYLLNSNSVLELNNDQMKEIQLELRKIMVKNPFHLKNLLTLSKSLEIIPLGDIIELYSINNLESNDLLHKLLSLESHSSMATLINTILERFDRLTNLSYHEEDNAKNGSILSQEMLSLYYLKYRSKFFNFAFNLLINIFHELSSRGIKQHQVGQQHIPIEKLTRKLLRTYGNEFDSKVYNNLLFEIYLFNKSIFSNILKDFELVSIKLKIYNELKTRDKNIFNINEIMIKNEQVAVAKEDHDILNDGFDDDDDDDDEIKLKKYMEMTMVNPFNKTNSNKKTENYSDHNSNNQRTTSTSSVVIHNASSLDEQTNEFIMENNPNNDNRISEMTKVISVYQNPSKSRDINKQLQQDVHYGNSIETKRDTGLSGIFNQKETDDKVKDDHEHNVKFSIDPPTIINGKNNRIDNAEDILAEQDSNIQIPKPTLKKNSQFENTSSKLKKEVSLFNEKKENYEPSSSIVDDVFKPKTHTPSLVAPTEKKKEITNKDISMPLSFVNKFDSNSLIYYEIACILMNPVNDVDDFQYYFKHMIKAINRIKSGSFTMKHLNYLIEPLLIYTNHEELVQWLYKDNGYKELLKLCCMLLQSTDETSSIPMNLSSKSLILIHILIHLKFDMDNDNYELTEIWNHVVLMVSKMSDYSNEIYLLIQELRNTLVTLELFNSSKSVTRILNPLVTDIDDSNNGTKETFLLETLYAILSNKHFIETILKKNQITEIIQTMVDYTTSSRTRWRFQSIRIINRLWETRTITNYDDLSMFNCLNEETLKLAKLLNNL</sequence>
<evidence type="ECO:0000313" key="9">
    <source>
        <dbReference type="EMBL" id="CCD22693.1"/>
    </source>
</evidence>
<feature type="region of interest" description="Disordered" evidence="7">
    <location>
        <begin position="1"/>
        <end position="20"/>
    </location>
</feature>
<feature type="compositionally biased region" description="Low complexity" evidence="7">
    <location>
        <begin position="758"/>
        <end position="768"/>
    </location>
</feature>
<dbReference type="GO" id="GO:0008608">
    <property type="term" value="P:attachment of spindle microtubules to kinetochore"/>
    <property type="evidence" value="ECO:0007669"/>
    <property type="project" value="EnsemblFungi"/>
</dbReference>
<evidence type="ECO:0000256" key="4">
    <source>
        <dbReference type="ARBA" id="ARBA00022618"/>
    </source>
</evidence>
<keyword evidence="6" id="KW-0498">Mitosis</keyword>
<gene>
    <name evidence="9" type="primary">NDAI0A05380</name>
    <name evidence="9" type="ordered locus">NDAI_0A05380</name>
</gene>
<dbReference type="RefSeq" id="XP_003667936.1">
    <property type="nucleotide sequence ID" value="XM_003667888.1"/>
</dbReference>
<feature type="region of interest" description="Disordered" evidence="7">
    <location>
        <begin position="622"/>
        <end position="725"/>
    </location>
</feature>
<evidence type="ECO:0000259" key="8">
    <source>
        <dbReference type="Pfam" id="PF12348"/>
    </source>
</evidence>
<dbReference type="GeneID" id="11494551"/>
<dbReference type="OMA" id="TFWYYYK"/>
<feature type="compositionally biased region" description="Low complexity" evidence="7">
    <location>
        <begin position="647"/>
        <end position="656"/>
    </location>
</feature>
<dbReference type="STRING" id="1071378.G0W4F5"/>
<evidence type="ECO:0000313" key="10">
    <source>
        <dbReference type="Proteomes" id="UP000000689"/>
    </source>
</evidence>
<proteinExistence type="inferred from homology"/>
<dbReference type="HOGENOM" id="CLU_256206_0_0_1"/>
<dbReference type="KEGG" id="ndi:NDAI_0A05380"/>
<feature type="compositionally biased region" description="Basic and acidic residues" evidence="7">
    <location>
        <begin position="693"/>
        <end position="707"/>
    </location>
</feature>
<dbReference type="PANTHER" id="PTHR21567">
    <property type="entry name" value="CLASP"/>
    <property type="match status" value="1"/>
</dbReference>
<feature type="region of interest" description="Disordered" evidence="7">
    <location>
        <begin position="1129"/>
        <end position="1155"/>
    </location>
</feature>
<comment type="subcellular location">
    <subcellularLocation>
        <location evidence="1">Cytoplasm</location>
        <location evidence="1">Cytoskeleton</location>
        <location evidence="1">Spindle</location>
    </subcellularLocation>
</comment>
<dbReference type="GO" id="GO:0048487">
    <property type="term" value="F:beta-tubulin binding"/>
    <property type="evidence" value="ECO:0007669"/>
    <property type="project" value="EnsemblFungi"/>
</dbReference>
<dbReference type="GO" id="GO:0005815">
    <property type="term" value="C:microtubule organizing center"/>
    <property type="evidence" value="ECO:0007669"/>
    <property type="project" value="TreeGrafter"/>
</dbReference>
<reference evidence="9 10" key="1">
    <citation type="journal article" date="2011" name="Proc. Natl. Acad. Sci. U.S.A.">
        <title>Evolutionary erosion of yeast sex chromosomes by mating-type switching accidents.</title>
        <authorList>
            <person name="Gordon J.L."/>
            <person name="Armisen D."/>
            <person name="Proux-Wera E."/>
            <person name="Oheigeartaigh S.S."/>
            <person name="Byrne K.P."/>
            <person name="Wolfe K.H."/>
        </authorList>
    </citation>
    <scope>NUCLEOTIDE SEQUENCE [LARGE SCALE GENOMIC DNA]</scope>
    <source>
        <strain evidence="10">ATCC 10597 / BCRC 20456 / CBS 421 / NBRC 0211 / NRRL Y-12639</strain>
    </source>
</reference>
<dbReference type="GO" id="GO:0060172">
    <property type="term" value="P:astral microtubule depolymerization"/>
    <property type="evidence" value="ECO:0007669"/>
    <property type="project" value="TreeGrafter"/>
</dbReference>